<organism evidence="1 2">
    <name type="scientific">Nocardia rhizosphaerihabitans</name>
    <dbReference type="NCBI Taxonomy" id="1691570"/>
    <lineage>
        <taxon>Bacteria</taxon>
        <taxon>Bacillati</taxon>
        <taxon>Actinomycetota</taxon>
        <taxon>Actinomycetes</taxon>
        <taxon>Mycobacteriales</taxon>
        <taxon>Nocardiaceae</taxon>
        <taxon>Nocardia</taxon>
    </lineage>
</organism>
<reference evidence="2" key="1">
    <citation type="journal article" date="2019" name="Int. J. Syst. Evol. Microbiol.">
        <title>The Global Catalogue of Microorganisms (GCM) 10K type strain sequencing project: providing services to taxonomists for standard genome sequencing and annotation.</title>
        <authorList>
            <consortium name="The Broad Institute Genomics Platform"/>
            <consortium name="The Broad Institute Genome Sequencing Center for Infectious Disease"/>
            <person name="Wu L."/>
            <person name="Ma J."/>
        </authorList>
    </citation>
    <scope>NUCLEOTIDE SEQUENCE [LARGE SCALE GENOMIC DNA]</scope>
    <source>
        <strain evidence="2">CGMCC 4.7329</strain>
    </source>
</reference>
<name>A0ABQ2L199_9NOCA</name>
<gene>
    <name evidence="1" type="ORF">GCM10011610_66820</name>
</gene>
<evidence type="ECO:0000313" key="1">
    <source>
        <dbReference type="EMBL" id="GGN99162.1"/>
    </source>
</evidence>
<proteinExistence type="predicted"/>
<accession>A0ABQ2L199</accession>
<sequence length="161" mass="15098">MPVASDAELVVAAAVPLSAVAPVAEAEASAASLVSAAAAPADAAAVPSAGPSFEAGRSAAAAVSSAEVSSDAVPAAAAPASAAPAAAADALPDFAVEVDGRSTWLIPAVGMSACAAFDCALEIFAVVSFAESPWAADDFRPGMGIAVVGASGLAGSAARSS</sequence>
<protein>
    <submittedName>
        <fullName evidence="1">Uncharacterized protein</fullName>
    </submittedName>
</protein>
<dbReference type="EMBL" id="BMNE01000012">
    <property type="protein sequence ID" value="GGN99162.1"/>
    <property type="molecule type" value="Genomic_DNA"/>
</dbReference>
<keyword evidence="2" id="KW-1185">Reference proteome</keyword>
<comment type="caution">
    <text evidence="1">The sequence shown here is derived from an EMBL/GenBank/DDBJ whole genome shotgun (WGS) entry which is preliminary data.</text>
</comment>
<dbReference type="Proteomes" id="UP000658127">
    <property type="component" value="Unassembled WGS sequence"/>
</dbReference>
<evidence type="ECO:0000313" key="2">
    <source>
        <dbReference type="Proteomes" id="UP000658127"/>
    </source>
</evidence>